<reference evidence="1 2" key="1">
    <citation type="submission" date="2022-02" db="EMBL/GenBank/DDBJ databases">
        <title>Emergence and expansion in Europe of a Vibrio aestuarianus clonal complex pathogenic for oysters.</title>
        <authorList>
            <person name="Mesnil A."/>
            <person name="Travers M.-A."/>
        </authorList>
    </citation>
    <scope>NUCLEOTIDE SEQUENCE [LARGE SCALE GENOMIC DNA]</scope>
    <source>
        <strain evidence="1 2">U17</strain>
    </source>
</reference>
<accession>A0ABD7YT36</accession>
<protein>
    <submittedName>
        <fullName evidence="1">Uncharacterized protein</fullName>
    </submittedName>
</protein>
<dbReference type="AlphaFoldDB" id="A0ABD7YT36"/>
<sequence length="188" mass="21743">MVGLREPFYSAMKSFENDYFFLNEFITEIKRICIARDEEILVNDKQLRHLTHNQLTRLLNKNALFHDSEKWARNALYQKASDFDNKVKLIPGNNISRVKTKELIESSKDKLARALLEVKENADYLEKRKLQLYGQSEGYQFAGNLLPSIKDVLEPKLESVKSETEKISGVLLALNDVIETLQKQKLAP</sequence>
<evidence type="ECO:0000313" key="2">
    <source>
        <dbReference type="Proteomes" id="UP001241226"/>
    </source>
</evidence>
<evidence type="ECO:0000313" key="1">
    <source>
        <dbReference type="EMBL" id="WGK87637.1"/>
    </source>
</evidence>
<dbReference type="GeneID" id="94024089"/>
<dbReference type="EMBL" id="CP118712">
    <property type="protein sequence ID" value="WGK87637.1"/>
    <property type="molecule type" value="Genomic_DNA"/>
</dbReference>
<organism evidence="1 2">
    <name type="scientific">Vibrio aestuarianus</name>
    <dbReference type="NCBI Taxonomy" id="28171"/>
    <lineage>
        <taxon>Bacteria</taxon>
        <taxon>Pseudomonadati</taxon>
        <taxon>Pseudomonadota</taxon>
        <taxon>Gammaproteobacteria</taxon>
        <taxon>Vibrionales</taxon>
        <taxon>Vibrionaceae</taxon>
        <taxon>Vibrio</taxon>
    </lineage>
</organism>
<gene>
    <name evidence="1" type="ORF">PYE67_16145</name>
</gene>
<dbReference type="Proteomes" id="UP001241226">
    <property type="component" value="Chromosome 2"/>
</dbReference>
<dbReference type="RefSeq" id="WP_042486043.1">
    <property type="nucleotide sequence ID" value="NZ_CALYLG010000243.1"/>
</dbReference>
<proteinExistence type="predicted"/>
<name>A0ABD7YT36_9VIBR</name>